<dbReference type="AlphaFoldDB" id="A0A124H8Y4"/>
<dbReference type="Proteomes" id="UP000053039">
    <property type="component" value="Unassembled WGS sequence"/>
</dbReference>
<evidence type="ECO:0000313" key="3">
    <source>
        <dbReference type="Proteomes" id="UP000053039"/>
    </source>
</evidence>
<evidence type="ECO:0000256" key="1">
    <source>
        <dbReference type="SAM" id="MobiDB-lite"/>
    </source>
</evidence>
<accession>A0A124H8Y4</accession>
<feature type="compositionally biased region" description="Low complexity" evidence="1">
    <location>
        <begin position="78"/>
        <end position="92"/>
    </location>
</feature>
<name>A0A124H8Y4_9ACTN</name>
<feature type="compositionally biased region" description="Polar residues" evidence="1">
    <location>
        <begin position="93"/>
        <end position="106"/>
    </location>
</feature>
<sequence length="134" mass="13619">MVGVGWGPGVWLWAVVWTGWAWTPPARPPPAQSPLLSPVRARAVAGGAARVAVRAPDAMRGSRAARWASVPRASTRGATMTAVASSGVAASTRPVSSQASASSVTEHPTPPYRSGRASPGSPSCRARAVHSSGS</sequence>
<comment type="caution">
    <text evidence="2">The sequence shown here is derived from an EMBL/GenBank/DDBJ whole genome shotgun (WGS) entry which is preliminary data.</text>
</comment>
<dbReference type="EMBL" id="LMWM01000045">
    <property type="protein sequence ID" value="KUM83273.1"/>
    <property type="molecule type" value="Genomic_DNA"/>
</dbReference>
<gene>
    <name evidence="2" type="ORF">AQI94_37045</name>
</gene>
<reference evidence="2 3" key="1">
    <citation type="submission" date="2015-10" db="EMBL/GenBank/DDBJ databases">
        <title>Draft genome sequence of Streptomyces pseudovenezuelae DSM 40212, type strain for the species Streptomyces pseudovenezuelae.</title>
        <authorList>
            <person name="Ruckert C."/>
            <person name="Winkler A."/>
            <person name="Kalinowski J."/>
            <person name="Kampfer P."/>
            <person name="Glaeser S."/>
        </authorList>
    </citation>
    <scope>NUCLEOTIDE SEQUENCE [LARGE SCALE GENOMIC DNA]</scope>
    <source>
        <strain evidence="2 3">DSM 40212</strain>
    </source>
</reference>
<feature type="region of interest" description="Disordered" evidence="1">
    <location>
        <begin position="56"/>
        <end position="134"/>
    </location>
</feature>
<proteinExistence type="predicted"/>
<evidence type="ECO:0000313" key="2">
    <source>
        <dbReference type="EMBL" id="KUM83273.1"/>
    </source>
</evidence>
<organism evidence="2 3">
    <name type="scientific">Streptomyces pseudovenezuelae</name>
    <dbReference type="NCBI Taxonomy" id="67350"/>
    <lineage>
        <taxon>Bacteria</taxon>
        <taxon>Bacillati</taxon>
        <taxon>Actinomycetota</taxon>
        <taxon>Actinomycetes</taxon>
        <taxon>Kitasatosporales</taxon>
        <taxon>Streptomycetaceae</taxon>
        <taxon>Streptomyces</taxon>
        <taxon>Streptomyces aurantiacus group</taxon>
    </lineage>
</organism>
<protein>
    <submittedName>
        <fullName evidence="2">Uncharacterized protein</fullName>
    </submittedName>
</protein>